<evidence type="ECO:0000313" key="8">
    <source>
        <dbReference type="Proteomes" id="UP000034502"/>
    </source>
</evidence>
<dbReference type="GO" id="GO:0071424">
    <property type="term" value="F:rRNA (cytosine-N4-)-methyltransferase activity"/>
    <property type="evidence" value="ECO:0007669"/>
    <property type="project" value="UniProtKB-UniRule"/>
</dbReference>
<evidence type="ECO:0000256" key="1">
    <source>
        <dbReference type="ARBA" id="ARBA00010396"/>
    </source>
</evidence>
<dbReference type="Proteomes" id="UP000034502">
    <property type="component" value="Unassembled WGS sequence"/>
</dbReference>
<dbReference type="InterPro" id="IPR023397">
    <property type="entry name" value="SAM-dep_MeTrfase_MraW_recog"/>
</dbReference>
<dbReference type="GO" id="GO:0005737">
    <property type="term" value="C:cytoplasm"/>
    <property type="evidence" value="ECO:0007669"/>
    <property type="project" value="UniProtKB-SubCell"/>
</dbReference>
<keyword evidence="6" id="KW-0963">Cytoplasm</keyword>
<evidence type="ECO:0000256" key="5">
    <source>
        <dbReference type="ARBA" id="ARBA00022691"/>
    </source>
</evidence>
<proteinExistence type="inferred from homology"/>
<gene>
    <name evidence="7" type="primary">mraW</name>
    <name evidence="6" type="synonym">rsmH</name>
    <name evidence="7" type="ORF">UX86_C0003G0021</name>
</gene>
<comment type="caution">
    <text evidence="7">The sequence shown here is derived from an EMBL/GenBank/DDBJ whole genome shotgun (WGS) entry which is preliminary data.</text>
</comment>
<evidence type="ECO:0000256" key="2">
    <source>
        <dbReference type="ARBA" id="ARBA00022552"/>
    </source>
</evidence>
<keyword evidence="4 6" id="KW-0808">Transferase</keyword>
<dbReference type="Gene3D" id="1.10.150.170">
    <property type="entry name" value="Putative methyltransferase TM0872, insert domain"/>
    <property type="match status" value="1"/>
</dbReference>
<dbReference type="GO" id="GO:0070475">
    <property type="term" value="P:rRNA base methylation"/>
    <property type="evidence" value="ECO:0007669"/>
    <property type="project" value="UniProtKB-UniRule"/>
</dbReference>
<sequence length="283" mass="30811">MGIYHKSALLHTACHFLNIRPGMRFIDATVGGGGHTGEILKNGGLVLGIDQDPEAIAACLGTYGEYVRTGRLVLVKASFTHLSDIAREHIWVPASGVIFDLGVSQHQFAVPQRGFSFQLQGPLDMRMDPDVPNSAADLVNFLPAKALALLFREFGQVNNSRGLAEKIVASRPVETTGKLARIIGPSPQLKRKAFQALRIAVNDELSALSSSLPQAWEILEPEGRLVVISFHSLEDRIVKQQFKDWETSGLGTVLTPRPVAAQEAETLANPYSKSAKLRSILKI</sequence>
<keyword evidence="2 6" id="KW-0698">rRNA processing</keyword>
<dbReference type="Gene3D" id="3.40.50.150">
    <property type="entry name" value="Vaccinia Virus protein VP39"/>
    <property type="match status" value="1"/>
</dbReference>
<reference evidence="7 8" key="1">
    <citation type="journal article" date="2015" name="Nature">
        <title>rRNA introns, odd ribosomes, and small enigmatic genomes across a large radiation of phyla.</title>
        <authorList>
            <person name="Brown C.T."/>
            <person name="Hug L.A."/>
            <person name="Thomas B.C."/>
            <person name="Sharon I."/>
            <person name="Castelle C.J."/>
            <person name="Singh A."/>
            <person name="Wilkins M.J."/>
            <person name="Williams K.H."/>
            <person name="Banfield J.F."/>
        </authorList>
    </citation>
    <scope>NUCLEOTIDE SEQUENCE [LARGE SCALE GENOMIC DNA]</scope>
</reference>
<dbReference type="EC" id="2.1.1.199" evidence="6"/>
<dbReference type="InterPro" id="IPR029063">
    <property type="entry name" value="SAM-dependent_MTases_sf"/>
</dbReference>
<dbReference type="NCBIfam" id="TIGR00006">
    <property type="entry name" value="16S rRNA (cytosine(1402)-N(4))-methyltransferase RsmH"/>
    <property type="match status" value="1"/>
</dbReference>
<dbReference type="SUPFAM" id="SSF81799">
    <property type="entry name" value="Putative methyltransferase TM0872, insert domain"/>
    <property type="match status" value="1"/>
</dbReference>
<dbReference type="HAMAP" id="MF_01007">
    <property type="entry name" value="16SrRNA_methyltr_H"/>
    <property type="match status" value="1"/>
</dbReference>
<accession>A0A0G1S6B1</accession>
<dbReference type="PANTHER" id="PTHR11265">
    <property type="entry name" value="S-ADENOSYL-METHYLTRANSFERASE MRAW"/>
    <property type="match status" value="1"/>
</dbReference>
<comment type="catalytic activity">
    <reaction evidence="6">
        <text>cytidine(1402) in 16S rRNA + S-adenosyl-L-methionine = N(4)-methylcytidine(1402) in 16S rRNA + S-adenosyl-L-homocysteine + H(+)</text>
        <dbReference type="Rhea" id="RHEA:42928"/>
        <dbReference type="Rhea" id="RHEA-COMP:10286"/>
        <dbReference type="Rhea" id="RHEA-COMP:10287"/>
        <dbReference type="ChEBI" id="CHEBI:15378"/>
        <dbReference type="ChEBI" id="CHEBI:57856"/>
        <dbReference type="ChEBI" id="CHEBI:59789"/>
        <dbReference type="ChEBI" id="CHEBI:74506"/>
        <dbReference type="ChEBI" id="CHEBI:82748"/>
        <dbReference type="EC" id="2.1.1.199"/>
    </reaction>
</comment>
<keyword evidence="5 6" id="KW-0949">S-adenosyl-L-methionine</keyword>
<evidence type="ECO:0000256" key="4">
    <source>
        <dbReference type="ARBA" id="ARBA00022679"/>
    </source>
</evidence>
<evidence type="ECO:0000256" key="6">
    <source>
        <dbReference type="HAMAP-Rule" id="MF_01007"/>
    </source>
</evidence>
<dbReference type="Pfam" id="PF01795">
    <property type="entry name" value="Methyltransf_5"/>
    <property type="match status" value="1"/>
</dbReference>
<comment type="function">
    <text evidence="6">Specifically methylates the N4 position of cytidine in position 1402 (C1402) of 16S rRNA.</text>
</comment>
<feature type="binding site" evidence="6">
    <location>
        <position position="107"/>
    </location>
    <ligand>
        <name>S-adenosyl-L-methionine</name>
        <dbReference type="ChEBI" id="CHEBI:59789"/>
    </ligand>
</feature>
<dbReference type="AlphaFoldDB" id="A0A0G1S6B1"/>
<keyword evidence="3 6" id="KW-0489">Methyltransferase</keyword>
<comment type="similarity">
    <text evidence="1 6">Belongs to the methyltransferase superfamily. RsmH family.</text>
</comment>
<name>A0A0G1S6B1_9BACT</name>
<dbReference type="PATRIC" id="fig|1618364.3.peg.104"/>
<dbReference type="InterPro" id="IPR002903">
    <property type="entry name" value="RsmH"/>
</dbReference>
<organism evidence="7 8">
    <name type="scientific">Candidatus Amesbacteria bacterium GW2011_GWC1_47_15</name>
    <dbReference type="NCBI Taxonomy" id="1618364"/>
    <lineage>
        <taxon>Bacteria</taxon>
        <taxon>Candidatus Amesiibacteriota</taxon>
    </lineage>
</organism>
<dbReference type="STRING" id="1618364.UX86_C0003G0021"/>
<dbReference type="EMBL" id="LCNU01000003">
    <property type="protein sequence ID" value="KKU64926.1"/>
    <property type="molecule type" value="Genomic_DNA"/>
</dbReference>
<feature type="binding site" evidence="6">
    <location>
        <position position="100"/>
    </location>
    <ligand>
        <name>S-adenosyl-L-methionine</name>
        <dbReference type="ChEBI" id="CHEBI:59789"/>
    </ligand>
</feature>
<dbReference type="SUPFAM" id="SSF53335">
    <property type="entry name" value="S-adenosyl-L-methionine-dependent methyltransferases"/>
    <property type="match status" value="1"/>
</dbReference>
<dbReference type="PANTHER" id="PTHR11265:SF0">
    <property type="entry name" value="12S RRNA N4-METHYLCYTIDINE METHYLTRANSFERASE"/>
    <property type="match status" value="1"/>
</dbReference>
<comment type="subcellular location">
    <subcellularLocation>
        <location evidence="6">Cytoplasm</location>
    </subcellularLocation>
</comment>
<dbReference type="PIRSF" id="PIRSF004486">
    <property type="entry name" value="MraW"/>
    <property type="match status" value="1"/>
</dbReference>
<protein>
    <recommendedName>
        <fullName evidence="6">Ribosomal RNA small subunit methyltransferase H</fullName>
        <ecNumber evidence="6">2.1.1.199</ecNumber>
    </recommendedName>
    <alternativeName>
        <fullName evidence="6">16S rRNA m(4)C1402 methyltransferase</fullName>
    </alternativeName>
    <alternativeName>
        <fullName evidence="6">rRNA (cytosine-N(4)-)-methyltransferase RsmH</fullName>
    </alternativeName>
</protein>
<evidence type="ECO:0000256" key="3">
    <source>
        <dbReference type="ARBA" id="ARBA00022603"/>
    </source>
</evidence>
<feature type="binding site" evidence="6">
    <location>
        <begin position="33"/>
        <end position="35"/>
    </location>
    <ligand>
        <name>S-adenosyl-L-methionine</name>
        <dbReference type="ChEBI" id="CHEBI:59789"/>
    </ligand>
</feature>
<evidence type="ECO:0000313" key="7">
    <source>
        <dbReference type="EMBL" id="KKU64926.1"/>
    </source>
</evidence>
<feature type="binding site" evidence="6">
    <location>
        <position position="50"/>
    </location>
    <ligand>
        <name>S-adenosyl-L-methionine</name>
        <dbReference type="ChEBI" id="CHEBI:59789"/>
    </ligand>
</feature>
<feature type="binding site" evidence="6">
    <location>
        <position position="79"/>
    </location>
    <ligand>
        <name>S-adenosyl-L-methionine</name>
        <dbReference type="ChEBI" id="CHEBI:59789"/>
    </ligand>
</feature>